<dbReference type="InterPro" id="IPR000445">
    <property type="entry name" value="HhH_motif"/>
</dbReference>
<dbReference type="GO" id="GO:0005634">
    <property type="term" value="C:nucleus"/>
    <property type="evidence" value="ECO:0007669"/>
    <property type="project" value="UniProtKB-SubCell"/>
</dbReference>
<evidence type="ECO:0000256" key="13">
    <source>
        <dbReference type="ARBA" id="ARBA00044632"/>
    </source>
</evidence>
<dbReference type="InterPro" id="IPR003265">
    <property type="entry name" value="HhH-GPD_domain"/>
</dbReference>
<sequence length="288" mass="32925">MTDRLTRNRSKYWPDKTLHEIKLEEPKMDSKLSEDEIVISKPKKLKTSSKLPVSTKAVKSIELPPNWKVIYDNIVQMRKETPAVVDTMGCSHWADKNIDPKVSRFQVLVSLMLSSQTRDEVTYATMVELKKNGLSVEYIDNISTSELEAMINKVGFYRRKAAFIKKTANTLKEVYDGDIPSTLEELIKLPGVGPKMANLTMQEAWNKVTGIAVDTHVHRITNRLKWVKTKTPEQTQAELEAKVPREHWRDFNHLLVGFGQSICRPVKPKCSECLNCTICPSSTNKYLF</sequence>
<evidence type="ECO:0000313" key="16">
    <source>
        <dbReference type="EMBL" id="KAJ6217256.1"/>
    </source>
</evidence>
<comment type="caution">
    <text evidence="16">The sequence shown here is derived from an EMBL/GenBank/DDBJ whole genome shotgun (WGS) entry which is preliminary data.</text>
</comment>
<keyword evidence="11 14" id="KW-0456">Lyase</keyword>
<gene>
    <name evidence="14" type="primary">NTH1</name>
    <name evidence="16" type="ORF">RDWZM_008413</name>
</gene>
<keyword evidence="17" id="KW-1185">Reference proteome</keyword>
<evidence type="ECO:0000256" key="4">
    <source>
        <dbReference type="ARBA" id="ARBA00022723"/>
    </source>
</evidence>
<evidence type="ECO:0000256" key="11">
    <source>
        <dbReference type="ARBA" id="ARBA00023239"/>
    </source>
</evidence>
<dbReference type="OrthoDB" id="2099276at2759"/>
<dbReference type="GO" id="GO:0051539">
    <property type="term" value="F:4 iron, 4 sulfur cluster binding"/>
    <property type="evidence" value="ECO:0007669"/>
    <property type="project" value="UniProtKB-KW"/>
</dbReference>
<dbReference type="Proteomes" id="UP001142055">
    <property type="component" value="Chromosome 3"/>
</dbReference>
<dbReference type="EMBL" id="JAPWDV010000003">
    <property type="protein sequence ID" value="KAJ6217256.1"/>
    <property type="molecule type" value="Genomic_DNA"/>
</dbReference>
<evidence type="ECO:0000256" key="5">
    <source>
        <dbReference type="ARBA" id="ARBA00022763"/>
    </source>
</evidence>
<keyword evidence="5 14" id="KW-0227">DNA damage</keyword>
<dbReference type="GO" id="GO:0046872">
    <property type="term" value="F:metal ion binding"/>
    <property type="evidence" value="ECO:0007669"/>
    <property type="project" value="UniProtKB-KW"/>
</dbReference>
<dbReference type="InterPro" id="IPR030841">
    <property type="entry name" value="NTH1"/>
</dbReference>
<dbReference type="Pfam" id="PF00730">
    <property type="entry name" value="HhH-GPD"/>
    <property type="match status" value="1"/>
</dbReference>
<evidence type="ECO:0000256" key="3">
    <source>
        <dbReference type="ARBA" id="ARBA00022485"/>
    </source>
</evidence>
<keyword evidence="7" id="KW-0809">Transit peptide</keyword>
<feature type="domain" description="HhH-GPD" evidence="15">
    <location>
        <begin position="113"/>
        <end position="261"/>
    </location>
</feature>
<protein>
    <recommendedName>
        <fullName evidence="14">Endonuclease III homolog</fullName>
        <ecNumber evidence="14">3.2.2.-</ecNumber>
        <ecNumber evidence="14">4.2.99.18</ecNumber>
    </recommendedName>
    <alternativeName>
        <fullName evidence="14">Bifunctional DNA N-glycosylase/DNA-(apurinic or apyrimidinic site) lyase</fullName>
        <shortName evidence="14">DNA glycosylase/AP lyase</shortName>
    </alternativeName>
</protein>
<dbReference type="GO" id="GO:0140078">
    <property type="term" value="F:class I DNA-(apurinic or apyrimidinic site) endonuclease activity"/>
    <property type="evidence" value="ECO:0007669"/>
    <property type="project" value="UniProtKB-EC"/>
</dbReference>
<keyword evidence="4" id="KW-0479">Metal-binding</keyword>
<evidence type="ECO:0000256" key="1">
    <source>
        <dbReference type="ARBA" id="ARBA00001966"/>
    </source>
</evidence>
<organism evidence="16 17">
    <name type="scientific">Blomia tropicalis</name>
    <name type="common">Mite</name>
    <dbReference type="NCBI Taxonomy" id="40697"/>
    <lineage>
        <taxon>Eukaryota</taxon>
        <taxon>Metazoa</taxon>
        <taxon>Ecdysozoa</taxon>
        <taxon>Arthropoda</taxon>
        <taxon>Chelicerata</taxon>
        <taxon>Arachnida</taxon>
        <taxon>Acari</taxon>
        <taxon>Acariformes</taxon>
        <taxon>Sarcoptiformes</taxon>
        <taxon>Astigmata</taxon>
        <taxon>Glycyphagoidea</taxon>
        <taxon>Echimyopodidae</taxon>
        <taxon>Blomia</taxon>
    </lineage>
</organism>
<dbReference type="AlphaFoldDB" id="A0A9Q0RLE2"/>
<keyword evidence="8" id="KW-0408">Iron</keyword>
<dbReference type="Pfam" id="PF00633">
    <property type="entry name" value="HHH"/>
    <property type="match status" value="1"/>
</dbReference>
<dbReference type="EC" id="3.2.2.-" evidence="14"/>
<accession>A0A9Q0RLE2</accession>
<dbReference type="GO" id="GO:0003677">
    <property type="term" value="F:DNA binding"/>
    <property type="evidence" value="ECO:0007669"/>
    <property type="project" value="UniProtKB-UniRule"/>
</dbReference>
<dbReference type="HAMAP" id="MF_03183">
    <property type="entry name" value="Endonuclease_III_Nth"/>
    <property type="match status" value="1"/>
</dbReference>
<comment type="subcellular location">
    <subcellularLocation>
        <location evidence="14">Nucleus</location>
    </subcellularLocation>
    <subcellularLocation>
        <location evidence="14">Mitochondrion</location>
    </subcellularLocation>
</comment>
<dbReference type="InterPro" id="IPR023170">
    <property type="entry name" value="HhH_base_excis_C"/>
</dbReference>
<dbReference type="FunFam" id="1.10.1670.10:FF:000003">
    <property type="entry name" value="Endonuclease III homolog"/>
    <property type="match status" value="1"/>
</dbReference>
<keyword evidence="9" id="KW-0411">Iron-sulfur</keyword>
<dbReference type="PROSITE" id="PS00764">
    <property type="entry name" value="ENDONUCLEASE_III_1"/>
    <property type="match status" value="1"/>
</dbReference>
<dbReference type="FunFam" id="1.10.340.30:FF:000005">
    <property type="entry name" value="Endonuclease III-like protein 1"/>
    <property type="match status" value="1"/>
</dbReference>
<comment type="caution">
    <text evidence="14">Lacks conserved residue(s) required for the propagation of feature annotation.</text>
</comment>
<reference evidence="16" key="1">
    <citation type="submission" date="2022-12" db="EMBL/GenBank/DDBJ databases">
        <title>Genome assemblies of Blomia tropicalis.</title>
        <authorList>
            <person name="Cui Y."/>
        </authorList>
    </citation>
    <scope>NUCLEOTIDE SEQUENCE</scope>
    <source>
        <tissue evidence="16">Adult mites</tissue>
    </source>
</reference>
<evidence type="ECO:0000256" key="12">
    <source>
        <dbReference type="ARBA" id="ARBA00023295"/>
    </source>
</evidence>
<keyword evidence="14" id="KW-0496">Mitochondrion</keyword>
<dbReference type="EC" id="4.2.99.18" evidence="14"/>
<evidence type="ECO:0000256" key="2">
    <source>
        <dbReference type="ARBA" id="ARBA00008343"/>
    </source>
</evidence>
<dbReference type="PANTHER" id="PTHR43286">
    <property type="entry name" value="ENDONUCLEASE III-LIKE PROTEIN 1"/>
    <property type="match status" value="1"/>
</dbReference>
<evidence type="ECO:0000256" key="14">
    <source>
        <dbReference type="HAMAP-Rule" id="MF_03183"/>
    </source>
</evidence>
<dbReference type="InterPro" id="IPR004035">
    <property type="entry name" value="Endouclease-III_FeS-bd_BS"/>
</dbReference>
<dbReference type="SUPFAM" id="SSF48150">
    <property type="entry name" value="DNA-glycosylase"/>
    <property type="match status" value="1"/>
</dbReference>
<dbReference type="GO" id="GO:0006285">
    <property type="term" value="P:base-excision repair, AP site formation"/>
    <property type="evidence" value="ECO:0007669"/>
    <property type="project" value="UniProtKB-UniRule"/>
</dbReference>
<dbReference type="GO" id="GO:0006289">
    <property type="term" value="P:nucleotide-excision repair"/>
    <property type="evidence" value="ECO:0007669"/>
    <property type="project" value="TreeGrafter"/>
</dbReference>
<dbReference type="InterPro" id="IPR011257">
    <property type="entry name" value="DNA_glycosylase"/>
</dbReference>
<comment type="cofactor">
    <cofactor evidence="1">
        <name>[4Fe-4S] cluster</name>
        <dbReference type="ChEBI" id="CHEBI:49883"/>
    </cofactor>
</comment>
<evidence type="ECO:0000256" key="8">
    <source>
        <dbReference type="ARBA" id="ARBA00023004"/>
    </source>
</evidence>
<dbReference type="PROSITE" id="PS01155">
    <property type="entry name" value="ENDONUCLEASE_III_2"/>
    <property type="match status" value="1"/>
</dbReference>
<comment type="catalytic activity">
    <reaction evidence="13 14">
        <text>2'-deoxyribonucleotide-(2'-deoxyribose 5'-phosphate)-2'-deoxyribonucleotide-DNA = a 3'-end 2'-deoxyribonucleotide-(2,3-dehydro-2,3-deoxyribose 5'-phosphate)-DNA + a 5'-end 5'-phospho-2'-deoxyribonucleoside-DNA + H(+)</text>
        <dbReference type="Rhea" id="RHEA:66592"/>
        <dbReference type="Rhea" id="RHEA-COMP:13180"/>
        <dbReference type="Rhea" id="RHEA-COMP:16897"/>
        <dbReference type="Rhea" id="RHEA-COMP:17067"/>
        <dbReference type="ChEBI" id="CHEBI:15378"/>
        <dbReference type="ChEBI" id="CHEBI:136412"/>
        <dbReference type="ChEBI" id="CHEBI:157695"/>
        <dbReference type="ChEBI" id="CHEBI:167181"/>
        <dbReference type="EC" id="4.2.99.18"/>
    </reaction>
</comment>
<evidence type="ECO:0000256" key="9">
    <source>
        <dbReference type="ARBA" id="ARBA00023014"/>
    </source>
</evidence>
<dbReference type="GO" id="GO:0005739">
    <property type="term" value="C:mitochondrion"/>
    <property type="evidence" value="ECO:0007669"/>
    <property type="project" value="UniProtKB-SubCell"/>
</dbReference>
<dbReference type="Gene3D" id="1.10.1670.10">
    <property type="entry name" value="Helix-hairpin-Helix base-excision DNA repair enzymes (C-terminal)"/>
    <property type="match status" value="1"/>
</dbReference>
<keyword evidence="12 14" id="KW-0326">Glycosidase</keyword>
<name>A0A9Q0RLE2_BLOTA</name>
<evidence type="ECO:0000256" key="6">
    <source>
        <dbReference type="ARBA" id="ARBA00022801"/>
    </source>
</evidence>
<dbReference type="GO" id="GO:0000703">
    <property type="term" value="F:oxidized pyrimidine nucleobase lesion DNA N-glycosylase activity"/>
    <property type="evidence" value="ECO:0007669"/>
    <property type="project" value="UniProtKB-UniRule"/>
</dbReference>
<proteinExistence type="inferred from homology"/>
<comment type="similarity">
    <text evidence="2 14">Belongs to the Nth/MutY family.</text>
</comment>
<evidence type="ECO:0000259" key="15">
    <source>
        <dbReference type="SMART" id="SM00478"/>
    </source>
</evidence>
<keyword evidence="14" id="KW-0539">Nucleus</keyword>
<dbReference type="OMA" id="RGKRCDL"/>
<dbReference type="SMART" id="SM00478">
    <property type="entry name" value="ENDO3c"/>
    <property type="match status" value="1"/>
</dbReference>
<evidence type="ECO:0000256" key="7">
    <source>
        <dbReference type="ARBA" id="ARBA00022946"/>
    </source>
</evidence>
<evidence type="ECO:0000313" key="17">
    <source>
        <dbReference type="Proteomes" id="UP001142055"/>
    </source>
</evidence>
<dbReference type="Gene3D" id="1.10.340.30">
    <property type="entry name" value="Hypothetical protein, domain 2"/>
    <property type="match status" value="1"/>
</dbReference>
<comment type="function">
    <text evidence="14">Bifunctional DNA N-glycosylase with associated apurinic/apyrimidinic (AP) lyase function that catalyzes the first step in base excision repair (BER), the primary repair pathway for the repair of oxidative DNA damage. The DNA N-glycosylase activity releases the damaged DNA base from DNA by cleaving the N-glycosidic bond, leaving an AP site. The AP lyase activity cleaves the phosphodiester bond 3' to the AP site by a beta-elimination. Primarily recognizes and repairs oxidative base damage of pyrimidines.</text>
</comment>
<keyword evidence="3" id="KW-0004">4Fe-4S</keyword>
<evidence type="ECO:0000256" key="10">
    <source>
        <dbReference type="ARBA" id="ARBA00023204"/>
    </source>
</evidence>
<keyword evidence="10 14" id="KW-0234">DNA repair</keyword>
<dbReference type="InterPro" id="IPR004036">
    <property type="entry name" value="Endonuclease-III-like_CS2"/>
</dbReference>
<dbReference type="CDD" id="cd00056">
    <property type="entry name" value="ENDO3c"/>
    <property type="match status" value="1"/>
</dbReference>
<dbReference type="PANTHER" id="PTHR43286:SF1">
    <property type="entry name" value="ENDONUCLEASE III-LIKE PROTEIN 1"/>
    <property type="match status" value="1"/>
</dbReference>
<keyword evidence="6 14" id="KW-0378">Hydrolase</keyword>